<proteinExistence type="predicted"/>
<dbReference type="InterPro" id="IPR039561">
    <property type="entry name" value="Peptidase_M15C"/>
</dbReference>
<keyword evidence="2" id="KW-0732">Signal</keyword>
<feature type="region of interest" description="Disordered" evidence="1">
    <location>
        <begin position="212"/>
        <end position="238"/>
    </location>
</feature>
<dbReference type="RefSeq" id="WP_123232925.1">
    <property type="nucleotide sequence ID" value="NZ_RJSG01000002.1"/>
</dbReference>
<evidence type="ECO:0000259" key="3">
    <source>
        <dbReference type="Pfam" id="PF13539"/>
    </source>
</evidence>
<feature type="chain" id="PRO_5018226330" evidence="2">
    <location>
        <begin position="31"/>
        <end position="445"/>
    </location>
</feature>
<evidence type="ECO:0000313" key="5">
    <source>
        <dbReference type="Proteomes" id="UP000277094"/>
    </source>
</evidence>
<reference evidence="4 5" key="1">
    <citation type="submission" date="2018-11" db="EMBL/GenBank/DDBJ databases">
        <authorList>
            <person name="Li F."/>
        </authorList>
    </citation>
    <scope>NUCLEOTIDE SEQUENCE [LARGE SCALE GENOMIC DNA]</scope>
    <source>
        <strain evidence="4 5">KIS18-7</strain>
    </source>
</reference>
<organism evidence="4 5">
    <name type="scientific">Nocardioides marmorisolisilvae</name>
    <dbReference type="NCBI Taxonomy" id="1542737"/>
    <lineage>
        <taxon>Bacteria</taxon>
        <taxon>Bacillati</taxon>
        <taxon>Actinomycetota</taxon>
        <taxon>Actinomycetes</taxon>
        <taxon>Propionibacteriales</taxon>
        <taxon>Nocardioidaceae</taxon>
        <taxon>Nocardioides</taxon>
    </lineage>
</organism>
<feature type="domain" description="Peptidase M15C" evidence="3">
    <location>
        <begin position="372"/>
        <end position="444"/>
    </location>
</feature>
<evidence type="ECO:0000313" key="4">
    <source>
        <dbReference type="EMBL" id="RNL78426.1"/>
    </source>
</evidence>
<dbReference type="Proteomes" id="UP000277094">
    <property type="component" value="Unassembled WGS sequence"/>
</dbReference>
<evidence type="ECO:0000256" key="2">
    <source>
        <dbReference type="SAM" id="SignalP"/>
    </source>
</evidence>
<dbReference type="SUPFAM" id="SSF55166">
    <property type="entry name" value="Hedgehog/DD-peptidase"/>
    <property type="match status" value="1"/>
</dbReference>
<dbReference type="Gene3D" id="3.30.1380.10">
    <property type="match status" value="1"/>
</dbReference>
<dbReference type="OrthoDB" id="9799970at2"/>
<gene>
    <name evidence="4" type="ORF">EFL95_04820</name>
</gene>
<dbReference type="EMBL" id="RJSG01000002">
    <property type="protein sequence ID" value="RNL78426.1"/>
    <property type="molecule type" value="Genomic_DNA"/>
</dbReference>
<feature type="signal peptide" evidence="2">
    <location>
        <begin position="1"/>
        <end position="30"/>
    </location>
</feature>
<name>A0A3N0DSG1_9ACTN</name>
<sequence length="445" mass="48120">MLGHPLRVLAPLVVTLLALGLLGTAAPAGAASADDPQLVLTAPGTARIGRTMTVQAAFQDDDQRVTSGLGVSLQRQGDGGAWTTIADGVTASDGTAGLSVVPVAGPQQLRARISVGDLQVTSVPVSLEGIMVSSDVHLHGSDSVVDEQSGHLSVLWLGSDGYAVKGRVAVYFHKSGQPWTRLGSVITSAGGRAYLTISPRWDTSYQLRAESGPGWRSDTSPTWKVDNRPPLRPVTLPSGASRPHTLLAQYRASGDGPNIAVHLISDTVWKRMFGRSWHPGCPIGRGSLRYVTVNYWGFDGYRHRGELVVRDAAVSKFKVALTKLYDAQVPIRSMYLPDRFGRNPSSPGANDLQSMKHDNTSAFNCRGVTGDPGTMSPHSYGRSIDINPWENPFHSHVGWLPTKWWAHKQAGKYAWKYRSSLVVKLMTSAGFRWTYATTDSQHFDG</sequence>
<dbReference type="InterPro" id="IPR009045">
    <property type="entry name" value="Zn_M74/Hedgehog-like"/>
</dbReference>
<keyword evidence="5" id="KW-1185">Reference proteome</keyword>
<dbReference type="AlphaFoldDB" id="A0A3N0DSG1"/>
<protein>
    <submittedName>
        <fullName evidence="4">M15 family peptidase</fullName>
    </submittedName>
</protein>
<evidence type="ECO:0000256" key="1">
    <source>
        <dbReference type="SAM" id="MobiDB-lite"/>
    </source>
</evidence>
<dbReference type="GO" id="GO:0008233">
    <property type="term" value="F:peptidase activity"/>
    <property type="evidence" value="ECO:0007669"/>
    <property type="project" value="InterPro"/>
</dbReference>
<dbReference type="Pfam" id="PF13539">
    <property type="entry name" value="Peptidase_M15_4"/>
    <property type="match status" value="1"/>
</dbReference>
<comment type="caution">
    <text evidence="4">The sequence shown here is derived from an EMBL/GenBank/DDBJ whole genome shotgun (WGS) entry which is preliminary data.</text>
</comment>
<accession>A0A3N0DSG1</accession>